<dbReference type="Proteomes" id="UP000593567">
    <property type="component" value="Unassembled WGS sequence"/>
</dbReference>
<evidence type="ECO:0000256" key="1">
    <source>
        <dbReference type="ARBA" id="ARBA00004434"/>
    </source>
</evidence>
<dbReference type="Pfam" id="PF25426">
    <property type="entry name" value="AAA_lid_BCS1"/>
    <property type="match status" value="1"/>
</dbReference>
<protein>
    <recommendedName>
        <fullName evidence="3">Mitochondrial chaperone BCS1</fullName>
    </recommendedName>
    <alternativeName>
        <fullName evidence="12">BCS1-like protein</fullName>
    </alternativeName>
</protein>
<evidence type="ECO:0000259" key="14">
    <source>
        <dbReference type="SMART" id="SM00382"/>
    </source>
</evidence>
<evidence type="ECO:0000256" key="13">
    <source>
        <dbReference type="ARBA" id="ARBA00048778"/>
    </source>
</evidence>
<dbReference type="InterPro" id="IPR014851">
    <property type="entry name" value="BCS1_N"/>
</dbReference>
<keyword evidence="5" id="KW-0547">Nucleotide-binding</keyword>
<dbReference type="SMART" id="SM00382">
    <property type="entry name" value="AAA"/>
    <property type="match status" value="1"/>
</dbReference>
<evidence type="ECO:0000256" key="12">
    <source>
        <dbReference type="ARBA" id="ARBA00032816"/>
    </source>
</evidence>
<evidence type="ECO:0000259" key="15">
    <source>
        <dbReference type="SMART" id="SM01024"/>
    </source>
</evidence>
<dbReference type="InterPro" id="IPR050747">
    <property type="entry name" value="Mitochondrial_chaperone_BCS1"/>
</dbReference>
<dbReference type="InterPro" id="IPR003593">
    <property type="entry name" value="AAA+_ATPase"/>
</dbReference>
<keyword evidence="7" id="KW-0378">Hydrolase</keyword>
<keyword evidence="6" id="KW-0999">Mitochondrion inner membrane</keyword>
<dbReference type="GO" id="GO:0016887">
    <property type="term" value="F:ATP hydrolysis activity"/>
    <property type="evidence" value="ECO:0007669"/>
    <property type="project" value="InterPro"/>
</dbReference>
<comment type="subcellular location">
    <subcellularLocation>
        <location evidence="1">Mitochondrion inner membrane</location>
        <topology evidence="1">Single-pass membrane protein</topology>
    </subcellularLocation>
</comment>
<evidence type="ECO:0000313" key="16">
    <source>
        <dbReference type="EMBL" id="KAF6023737.1"/>
    </source>
</evidence>
<proteinExistence type="inferred from homology"/>
<feature type="domain" description="AAA+ ATPase" evidence="14">
    <location>
        <begin position="222"/>
        <end position="354"/>
    </location>
</feature>
<keyword evidence="9" id="KW-1133">Transmembrane helix</keyword>
<organism evidence="16 17">
    <name type="scientific">Bugula neritina</name>
    <name type="common">Brown bryozoan</name>
    <name type="synonym">Sertularia neritina</name>
    <dbReference type="NCBI Taxonomy" id="10212"/>
    <lineage>
        <taxon>Eukaryota</taxon>
        <taxon>Metazoa</taxon>
        <taxon>Spiralia</taxon>
        <taxon>Lophotrochozoa</taxon>
        <taxon>Bryozoa</taxon>
        <taxon>Gymnolaemata</taxon>
        <taxon>Cheilostomatida</taxon>
        <taxon>Flustrina</taxon>
        <taxon>Buguloidea</taxon>
        <taxon>Bugulidae</taxon>
        <taxon>Bugula</taxon>
    </lineage>
</organism>
<dbReference type="EMBL" id="VXIV02002669">
    <property type="protein sequence ID" value="KAF6023737.1"/>
    <property type="molecule type" value="Genomic_DNA"/>
</dbReference>
<dbReference type="InterPro" id="IPR027417">
    <property type="entry name" value="P-loop_NTPase"/>
</dbReference>
<evidence type="ECO:0000256" key="9">
    <source>
        <dbReference type="ARBA" id="ARBA00022989"/>
    </source>
</evidence>
<evidence type="ECO:0000256" key="8">
    <source>
        <dbReference type="ARBA" id="ARBA00022840"/>
    </source>
</evidence>
<dbReference type="GO" id="GO:0005743">
    <property type="term" value="C:mitochondrial inner membrane"/>
    <property type="evidence" value="ECO:0007669"/>
    <property type="project" value="UniProtKB-SubCell"/>
</dbReference>
<gene>
    <name evidence="16" type="ORF">EB796_017949</name>
</gene>
<feature type="domain" description="BCS1 N-terminal" evidence="15">
    <location>
        <begin position="23"/>
        <end position="191"/>
    </location>
</feature>
<keyword evidence="10" id="KW-0496">Mitochondrion</keyword>
<comment type="similarity">
    <text evidence="2">Belongs to the AAA ATPase family. BCS1 subfamily.</text>
</comment>
<dbReference type="Gene3D" id="3.40.50.300">
    <property type="entry name" value="P-loop containing nucleotide triphosphate hydrolases"/>
    <property type="match status" value="1"/>
</dbReference>
<dbReference type="SUPFAM" id="SSF52540">
    <property type="entry name" value="P-loop containing nucleoside triphosphate hydrolases"/>
    <property type="match status" value="1"/>
</dbReference>
<dbReference type="InterPro" id="IPR003959">
    <property type="entry name" value="ATPase_AAA_core"/>
</dbReference>
<dbReference type="Pfam" id="PF08740">
    <property type="entry name" value="BCS1_N"/>
    <property type="match status" value="1"/>
</dbReference>
<reference evidence="16" key="1">
    <citation type="submission" date="2020-06" db="EMBL/GenBank/DDBJ databases">
        <title>Draft genome of Bugula neritina, a colonial animal packing powerful symbionts and potential medicines.</title>
        <authorList>
            <person name="Rayko M."/>
        </authorList>
    </citation>
    <scope>NUCLEOTIDE SEQUENCE [LARGE SCALE GENOMIC DNA]</scope>
    <source>
        <strain evidence="16">Kwan_BN1</strain>
    </source>
</reference>
<dbReference type="Pfam" id="PF00004">
    <property type="entry name" value="AAA"/>
    <property type="match status" value="1"/>
</dbReference>
<comment type="caution">
    <text evidence="16">The sequence shown here is derived from an EMBL/GenBank/DDBJ whole genome shotgun (WGS) entry which is preliminary data.</text>
</comment>
<dbReference type="GO" id="GO:0034551">
    <property type="term" value="P:mitochondrial respiratory chain complex III assembly"/>
    <property type="evidence" value="ECO:0007669"/>
    <property type="project" value="UniProtKB-ARBA"/>
</dbReference>
<dbReference type="GO" id="GO:0005524">
    <property type="term" value="F:ATP binding"/>
    <property type="evidence" value="ECO:0007669"/>
    <property type="project" value="UniProtKB-KW"/>
</dbReference>
<evidence type="ECO:0000256" key="11">
    <source>
        <dbReference type="ARBA" id="ARBA00023136"/>
    </source>
</evidence>
<dbReference type="CDD" id="cd19510">
    <property type="entry name" value="RecA-like_BCS1"/>
    <property type="match status" value="1"/>
</dbReference>
<accession>A0A7J7JCH5</accession>
<dbReference type="AlphaFoldDB" id="A0A7J7JCH5"/>
<evidence type="ECO:0000256" key="7">
    <source>
        <dbReference type="ARBA" id="ARBA00022801"/>
    </source>
</evidence>
<dbReference type="SMART" id="SM01024">
    <property type="entry name" value="BCS1_N"/>
    <property type="match status" value="1"/>
</dbReference>
<dbReference type="OrthoDB" id="10251412at2759"/>
<evidence type="ECO:0000256" key="3">
    <source>
        <dbReference type="ARBA" id="ARBA00016942"/>
    </source>
</evidence>
<keyword evidence="8" id="KW-0067">ATP-binding</keyword>
<sequence>MGIKDLIVSLQDNPYFGAGAGLFGVGALAAVSRKGLQFGSILFRRHCMMSLEVTNRDKSYYWVLSWISKHAKQSTQHIGVETSFTQTDTGAVHTQYHFVPSVGDHYIRFQGTWIKVERNREVRAVSDAAPWESVTLTAFGRNKMLYFNMLDAARELAVADEQGRTPIYTVRGINWEPLGRSTQRKRTLNSVILKEGVAEKILADVKEFIGNPQYYHDRGIPYRRGYLLHGPPGCGKTSFITALAGELDYSISTLNLKDSGMSDSRLNYMLAHAEPQSIILLEDIDAAVSSKDGEMKRVEGLGNVTFSGLTNALDGVASSEARILFMTTNHLHKLDPTLIRPGRVDFQQEIGHCTSWQLQQIFLRFYPEESSIKAQQFAEEIGKLPSLVTPAMLQNHFMHHKSNADAALKSLEQLIVSRDEK</sequence>
<keyword evidence="4" id="KW-0812">Transmembrane</keyword>
<keyword evidence="11" id="KW-0472">Membrane</keyword>
<evidence type="ECO:0000256" key="2">
    <source>
        <dbReference type="ARBA" id="ARBA00007448"/>
    </source>
</evidence>
<dbReference type="FunFam" id="3.40.50.300:FF:000768">
    <property type="entry name" value="Probable mitochondrial chaperone bcs1"/>
    <property type="match status" value="1"/>
</dbReference>
<comment type="catalytic activity">
    <reaction evidence="13">
        <text>ATP + H2O = ADP + phosphate + H(+)</text>
        <dbReference type="Rhea" id="RHEA:13065"/>
        <dbReference type="ChEBI" id="CHEBI:15377"/>
        <dbReference type="ChEBI" id="CHEBI:15378"/>
        <dbReference type="ChEBI" id="CHEBI:30616"/>
        <dbReference type="ChEBI" id="CHEBI:43474"/>
        <dbReference type="ChEBI" id="CHEBI:456216"/>
    </reaction>
    <physiologicalReaction direction="left-to-right" evidence="13">
        <dbReference type="Rhea" id="RHEA:13066"/>
    </physiologicalReaction>
</comment>
<dbReference type="PANTHER" id="PTHR23070">
    <property type="entry name" value="BCS1 AAA-TYPE ATPASE"/>
    <property type="match status" value="1"/>
</dbReference>
<evidence type="ECO:0000256" key="6">
    <source>
        <dbReference type="ARBA" id="ARBA00022792"/>
    </source>
</evidence>
<keyword evidence="17" id="KW-1185">Reference proteome</keyword>
<evidence type="ECO:0000313" key="17">
    <source>
        <dbReference type="Proteomes" id="UP000593567"/>
    </source>
</evidence>
<name>A0A7J7JCH5_BUGNE</name>
<evidence type="ECO:0000256" key="5">
    <source>
        <dbReference type="ARBA" id="ARBA00022741"/>
    </source>
</evidence>
<evidence type="ECO:0000256" key="4">
    <source>
        <dbReference type="ARBA" id="ARBA00022692"/>
    </source>
</evidence>
<evidence type="ECO:0000256" key="10">
    <source>
        <dbReference type="ARBA" id="ARBA00023128"/>
    </source>
</evidence>
<dbReference type="InterPro" id="IPR057495">
    <property type="entry name" value="AAA_lid_BCS1"/>
</dbReference>